<dbReference type="GO" id="GO:0045664">
    <property type="term" value="P:regulation of neuron differentiation"/>
    <property type="evidence" value="ECO:0007669"/>
    <property type="project" value="TreeGrafter"/>
</dbReference>
<keyword evidence="1" id="KW-0862">Zinc</keyword>
<dbReference type="OrthoDB" id="6150463at2759"/>
<organism evidence="3 4">
    <name type="scientific">Acanthosepion pharaonis</name>
    <name type="common">Pharaoh cuttlefish</name>
    <name type="synonym">Sepia pharaonis</name>
    <dbReference type="NCBI Taxonomy" id="158019"/>
    <lineage>
        <taxon>Eukaryota</taxon>
        <taxon>Metazoa</taxon>
        <taxon>Spiralia</taxon>
        <taxon>Lophotrochozoa</taxon>
        <taxon>Mollusca</taxon>
        <taxon>Cephalopoda</taxon>
        <taxon>Coleoidea</taxon>
        <taxon>Decapodiformes</taxon>
        <taxon>Sepiida</taxon>
        <taxon>Sepiina</taxon>
        <taxon>Sepiidae</taxon>
        <taxon>Acanthosepion</taxon>
    </lineage>
</organism>
<dbReference type="PROSITE" id="PS50157">
    <property type="entry name" value="ZINC_FINGER_C2H2_2"/>
    <property type="match status" value="1"/>
</dbReference>
<dbReference type="GO" id="GO:0000977">
    <property type="term" value="F:RNA polymerase II transcription regulatory region sequence-specific DNA binding"/>
    <property type="evidence" value="ECO:0007669"/>
    <property type="project" value="TreeGrafter"/>
</dbReference>
<evidence type="ECO:0000313" key="3">
    <source>
        <dbReference type="EMBL" id="CAE1227474.1"/>
    </source>
</evidence>
<dbReference type="GO" id="GO:0008270">
    <property type="term" value="F:zinc ion binding"/>
    <property type="evidence" value="ECO:0007669"/>
    <property type="project" value="UniProtKB-KW"/>
</dbReference>
<evidence type="ECO:0000313" key="4">
    <source>
        <dbReference type="Proteomes" id="UP000597762"/>
    </source>
</evidence>
<evidence type="ECO:0000256" key="1">
    <source>
        <dbReference type="PROSITE-ProRule" id="PRU00042"/>
    </source>
</evidence>
<keyword evidence="1" id="KW-0479">Metal-binding</keyword>
<proteinExistence type="predicted"/>
<dbReference type="InterPro" id="IPR013087">
    <property type="entry name" value="Znf_C2H2_type"/>
</dbReference>
<sequence length="258" mass="29720">MSQASDLVGDSLNDSLSLPIPSSDIKTELFDNHIILNVHNSAASNSLLSHPGTQKIIEKKEKDENWKIYLVRYTANDPCNPRCDLLYKDHYHCQVSGCGMTYRSKDGVREHARFHELQDRVSSMSYTLYEENEACSEKCQFNLQSKHYHCKWPGCNLSIPHSSEIFARLEHYHMHHNCQIVSSRFVKYPLIKPEVDVAKPRRGRPPKYPRLDIPLMSKVQSMSTNKQSCDQILWDILSYFNNPYLPDTASDLLNSATE</sequence>
<dbReference type="PANTHER" id="PTHR12451:SF0">
    <property type="entry name" value="ZINC FINGER PROTEIN CASTOR HOMOLOG 1"/>
    <property type="match status" value="1"/>
</dbReference>
<dbReference type="PANTHER" id="PTHR12451">
    <property type="entry name" value="TRANSCRIPTION FACTOR CASTOR PROTEIN MING -RELATED"/>
    <property type="match status" value="1"/>
</dbReference>
<dbReference type="PROSITE" id="PS00028">
    <property type="entry name" value="ZINC_FINGER_C2H2_1"/>
    <property type="match status" value="1"/>
</dbReference>
<dbReference type="InterPro" id="IPR040373">
    <property type="entry name" value="CASZ1"/>
</dbReference>
<evidence type="ECO:0000259" key="2">
    <source>
        <dbReference type="PROSITE" id="PS50157"/>
    </source>
</evidence>
<reference evidence="3" key="1">
    <citation type="submission" date="2021-01" db="EMBL/GenBank/DDBJ databases">
        <authorList>
            <person name="Li R."/>
            <person name="Bekaert M."/>
        </authorList>
    </citation>
    <scope>NUCLEOTIDE SEQUENCE</scope>
    <source>
        <strain evidence="3">Farmed</strain>
    </source>
</reference>
<dbReference type="AlphaFoldDB" id="A0A812BAW4"/>
<dbReference type="Proteomes" id="UP000597762">
    <property type="component" value="Unassembled WGS sequence"/>
</dbReference>
<feature type="domain" description="C2H2-type" evidence="2">
    <location>
        <begin position="91"/>
        <end position="120"/>
    </location>
</feature>
<dbReference type="GO" id="GO:0005634">
    <property type="term" value="C:nucleus"/>
    <property type="evidence" value="ECO:0007669"/>
    <property type="project" value="TreeGrafter"/>
</dbReference>
<protein>
    <recommendedName>
        <fullName evidence="2">C2H2-type domain-containing protein</fullName>
    </recommendedName>
</protein>
<dbReference type="EMBL" id="CAHIKZ030000576">
    <property type="protein sequence ID" value="CAE1227474.1"/>
    <property type="molecule type" value="Genomic_DNA"/>
</dbReference>
<dbReference type="GO" id="GO:0000981">
    <property type="term" value="F:DNA-binding transcription factor activity, RNA polymerase II-specific"/>
    <property type="evidence" value="ECO:0007669"/>
    <property type="project" value="TreeGrafter"/>
</dbReference>
<dbReference type="GO" id="GO:0045944">
    <property type="term" value="P:positive regulation of transcription by RNA polymerase II"/>
    <property type="evidence" value="ECO:0007669"/>
    <property type="project" value="TreeGrafter"/>
</dbReference>
<name>A0A812BAW4_ACAPH</name>
<keyword evidence="4" id="KW-1185">Reference proteome</keyword>
<comment type="caution">
    <text evidence="3">The sequence shown here is derived from an EMBL/GenBank/DDBJ whole genome shotgun (WGS) entry which is preliminary data.</text>
</comment>
<dbReference type="SMART" id="SM00355">
    <property type="entry name" value="ZnF_C2H2"/>
    <property type="match status" value="2"/>
</dbReference>
<gene>
    <name evidence="3" type="ORF">SPHA_16419</name>
</gene>
<keyword evidence="1" id="KW-0863">Zinc-finger</keyword>
<accession>A0A812BAW4</accession>